<evidence type="ECO:0000256" key="3">
    <source>
        <dbReference type="ARBA" id="ARBA00022989"/>
    </source>
</evidence>
<keyword evidence="2 5" id="KW-0812">Transmembrane</keyword>
<dbReference type="EMBL" id="JTAK01000002">
    <property type="protein sequence ID" value="KHO65818.1"/>
    <property type="molecule type" value="Genomic_DNA"/>
</dbReference>
<dbReference type="STRING" id="706570.PT85_07200"/>
<evidence type="ECO:0000256" key="1">
    <source>
        <dbReference type="ARBA" id="ARBA00004141"/>
    </source>
</evidence>
<sequence>MLLPTLAALSDALNRASSKGLGDTSPLPLILVMALVTSVIFGPLMLYLGSIILGWTGKWLGGRASREAIGMALAWSMVPIAWSLLLWIPELLIFGTELFSHSAPSVAASPLLFLSFKVAEAVLGCWALVLLLKSLGQVQGFSAWRALGTTLLGLLILVVPIVLLVFAFKALF</sequence>
<dbReference type="InterPro" id="IPR006977">
    <property type="entry name" value="Yip1_dom"/>
</dbReference>
<evidence type="ECO:0000256" key="4">
    <source>
        <dbReference type="ARBA" id="ARBA00023136"/>
    </source>
</evidence>
<comment type="caution">
    <text evidence="7">The sequence shown here is derived from an EMBL/GenBank/DDBJ whole genome shotgun (WGS) entry which is preliminary data.</text>
</comment>
<evidence type="ECO:0000313" key="7">
    <source>
        <dbReference type="EMBL" id="KHO65818.1"/>
    </source>
</evidence>
<evidence type="ECO:0000256" key="2">
    <source>
        <dbReference type="ARBA" id="ARBA00022692"/>
    </source>
</evidence>
<accession>A0A0B3BMX0</accession>
<evidence type="ECO:0000313" key="8">
    <source>
        <dbReference type="Proteomes" id="UP000030980"/>
    </source>
</evidence>
<dbReference type="GO" id="GO:0016020">
    <property type="term" value="C:membrane"/>
    <property type="evidence" value="ECO:0007669"/>
    <property type="project" value="UniProtKB-SubCell"/>
</dbReference>
<keyword evidence="4 5" id="KW-0472">Membrane</keyword>
<organism evidence="7 8">
    <name type="scientific">Pseudomonas flexibilis</name>
    <dbReference type="NCBI Taxonomy" id="706570"/>
    <lineage>
        <taxon>Bacteria</taxon>
        <taxon>Pseudomonadati</taxon>
        <taxon>Pseudomonadota</taxon>
        <taxon>Gammaproteobacteria</taxon>
        <taxon>Pseudomonadales</taxon>
        <taxon>Pseudomonadaceae</taxon>
        <taxon>Pseudomonas</taxon>
    </lineage>
</organism>
<evidence type="ECO:0000259" key="6">
    <source>
        <dbReference type="Pfam" id="PF04893"/>
    </source>
</evidence>
<dbReference type="AlphaFoldDB" id="A0A0B3BMX0"/>
<feature type="transmembrane region" description="Helical" evidence="5">
    <location>
        <begin position="68"/>
        <end position="88"/>
    </location>
</feature>
<feature type="transmembrane region" description="Helical" evidence="5">
    <location>
        <begin position="144"/>
        <end position="168"/>
    </location>
</feature>
<keyword evidence="8" id="KW-1185">Reference proteome</keyword>
<name>A0A0B3BMX0_9PSED</name>
<keyword evidence="3 5" id="KW-1133">Transmembrane helix</keyword>
<gene>
    <name evidence="7" type="ORF">PT85_07200</name>
</gene>
<feature type="domain" description="Yip1" evidence="6">
    <location>
        <begin position="18"/>
        <end position="162"/>
    </location>
</feature>
<protein>
    <recommendedName>
        <fullName evidence="6">Yip1 domain-containing protein</fullName>
    </recommendedName>
</protein>
<comment type="subcellular location">
    <subcellularLocation>
        <location evidence="1">Membrane</location>
        <topology evidence="1">Multi-pass membrane protein</topology>
    </subcellularLocation>
</comment>
<dbReference type="Pfam" id="PF04893">
    <property type="entry name" value="Yip1"/>
    <property type="match status" value="1"/>
</dbReference>
<proteinExistence type="predicted"/>
<reference evidence="7 8" key="1">
    <citation type="submission" date="2014-11" db="EMBL/GenBank/DDBJ databases">
        <title>Genome sequence of Pseudomonas tuomuerensis JCM 14085.</title>
        <authorList>
            <person name="Shin S.-K."/>
            <person name="Yi H."/>
        </authorList>
    </citation>
    <scope>NUCLEOTIDE SEQUENCE [LARGE SCALE GENOMIC DNA]</scope>
    <source>
        <strain evidence="7 8">JCM 14085</strain>
    </source>
</reference>
<feature type="transmembrane region" description="Helical" evidence="5">
    <location>
        <begin position="108"/>
        <end position="132"/>
    </location>
</feature>
<dbReference type="Proteomes" id="UP000030980">
    <property type="component" value="Unassembled WGS sequence"/>
</dbReference>
<evidence type="ECO:0000256" key="5">
    <source>
        <dbReference type="SAM" id="Phobius"/>
    </source>
</evidence>
<feature type="transmembrane region" description="Helical" evidence="5">
    <location>
        <begin position="28"/>
        <end position="56"/>
    </location>
</feature>